<dbReference type="EMBL" id="CP086720">
    <property type="protein sequence ID" value="WOO85460.1"/>
    <property type="molecule type" value="Genomic_DNA"/>
</dbReference>
<protein>
    <submittedName>
        <fullName evidence="1">Uncharacterized protein</fullName>
    </submittedName>
</protein>
<proteinExistence type="predicted"/>
<dbReference type="RefSeq" id="XP_062631486.1">
    <property type="nucleotide sequence ID" value="XM_062775502.1"/>
</dbReference>
<evidence type="ECO:0000313" key="2">
    <source>
        <dbReference type="Proteomes" id="UP000827549"/>
    </source>
</evidence>
<keyword evidence="2" id="KW-1185">Reference proteome</keyword>
<dbReference type="AlphaFoldDB" id="A0AAF0YER2"/>
<name>A0AAF0YER2_9TREE</name>
<sequence>MTSIAIIMTASTVPLEVAALVTEHITSASDLDATATGAEGTALAVAAAERARELRSKYDHITLSRSKPWGPMDSPEHAEFTRIVSIPPHRSKACDSIECEGVPVALPKLEALRILFKEHDTLEKKFVSKHLERVLVSGLGVDDEGSDDETEDDEYSDPFHECSSYGCVAYHNFPCTSTVVRGLTSGSNAFHATWFGGYAPLFPPQKSEYVTVVIKPSKYATEQRLPVDEDEEEEEEGEDPATHMATTILDLVDNEVKTMTLVFLSEGPGISWIPESAATVSNPATWEANEHLLQQYVTSAANTLVQAVTGSHYRQYADEWVHHLVQRITIVNAEALLGAGERPPAEVEAALARVKGEFDAKVQSDLEFELAPARRTISLANGTTLEKPFSVTVDDAPVVKGRLEWISMDEYLARPGWDLALDADEVAPWFGNK</sequence>
<gene>
    <name evidence="1" type="ORF">LOC62_07G008959</name>
</gene>
<dbReference type="GeneID" id="87812123"/>
<evidence type="ECO:0000313" key="1">
    <source>
        <dbReference type="EMBL" id="WOO85460.1"/>
    </source>
</evidence>
<dbReference type="Proteomes" id="UP000827549">
    <property type="component" value="Chromosome 7"/>
</dbReference>
<reference evidence="1" key="1">
    <citation type="submission" date="2023-10" db="EMBL/GenBank/DDBJ databases">
        <authorList>
            <person name="Noh H."/>
        </authorList>
    </citation>
    <scope>NUCLEOTIDE SEQUENCE</scope>
    <source>
        <strain evidence="1">DUCC4014</strain>
    </source>
</reference>
<accession>A0AAF0YER2</accession>
<organism evidence="1 2">
    <name type="scientific">Vanrija pseudolonga</name>
    <dbReference type="NCBI Taxonomy" id="143232"/>
    <lineage>
        <taxon>Eukaryota</taxon>
        <taxon>Fungi</taxon>
        <taxon>Dikarya</taxon>
        <taxon>Basidiomycota</taxon>
        <taxon>Agaricomycotina</taxon>
        <taxon>Tremellomycetes</taxon>
        <taxon>Trichosporonales</taxon>
        <taxon>Trichosporonaceae</taxon>
        <taxon>Vanrija</taxon>
    </lineage>
</organism>